<protein>
    <submittedName>
        <fullName evidence="8">Rubrerythrin family protein</fullName>
    </submittedName>
</protein>
<evidence type="ECO:0000256" key="2">
    <source>
        <dbReference type="ARBA" id="ARBA00022448"/>
    </source>
</evidence>
<dbReference type="CDD" id="cd00729">
    <property type="entry name" value="rubredoxin_SM"/>
    <property type="match status" value="1"/>
</dbReference>
<dbReference type="PANTHER" id="PTHR43865:SF1">
    <property type="entry name" value="RUBRERYTHRIN-RELATED"/>
    <property type="match status" value="1"/>
</dbReference>
<dbReference type="InterPro" id="IPR052364">
    <property type="entry name" value="Rubrerythrin"/>
</dbReference>
<evidence type="ECO:0000313" key="8">
    <source>
        <dbReference type="EMBL" id="MBM6738897.1"/>
    </source>
</evidence>
<organism evidence="8 9">
    <name type="scientific">Faecalicatena fissicatena</name>
    <dbReference type="NCBI Taxonomy" id="290055"/>
    <lineage>
        <taxon>Bacteria</taxon>
        <taxon>Bacillati</taxon>
        <taxon>Bacillota</taxon>
        <taxon>Clostridia</taxon>
        <taxon>Lachnospirales</taxon>
        <taxon>Lachnospiraceae</taxon>
        <taxon>Faecalicatena</taxon>
    </lineage>
</organism>
<evidence type="ECO:0000259" key="6">
    <source>
        <dbReference type="PROSITE" id="PS50903"/>
    </source>
</evidence>
<proteinExistence type="predicted"/>
<keyword evidence="2" id="KW-0813">Transport</keyword>
<evidence type="ECO:0000256" key="1">
    <source>
        <dbReference type="ARBA" id="ARBA00001965"/>
    </source>
</evidence>
<dbReference type="RefSeq" id="WP_033124300.1">
    <property type="nucleotide sequence ID" value="NZ_JACLYY010000013.1"/>
</dbReference>
<evidence type="ECO:0000259" key="7">
    <source>
        <dbReference type="PROSITE" id="PS50905"/>
    </source>
</evidence>
<dbReference type="InterPro" id="IPR009040">
    <property type="entry name" value="Ferritin-like_diiron"/>
</dbReference>
<reference evidence="8 9" key="1">
    <citation type="journal article" date="2021" name="Sci. Rep.">
        <title>The distribution of antibiotic resistance genes in chicken gut microbiota commensals.</title>
        <authorList>
            <person name="Juricova H."/>
            <person name="Matiasovicova J."/>
            <person name="Kubasova T."/>
            <person name="Cejkova D."/>
            <person name="Rychlik I."/>
        </authorList>
    </citation>
    <scope>NUCLEOTIDE SEQUENCE [LARGE SCALE GENOMIC DNA]</scope>
    <source>
        <strain evidence="8 9">An773</strain>
    </source>
</reference>
<keyword evidence="9" id="KW-1185">Reference proteome</keyword>
<feature type="domain" description="Ferritin-like diiron" evidence="7">
    <location>
        <begin position="4"/>
        <end position="150"/>
    </location>
</feature>
<gene>
    <name evidence="8" type="ORF">H7U36_12435</name>
</gene>
<dbReference type="EMBL" id="JACLYY010000013">
    <property type="protein sequence ID" value="MBM6738897.1"/>
    <property type="molecule type" value="Genomic_DNA"/>
</dbReference>
<keyword evidence="5" id="KW-0408">Iron</keyword>
<keyword evidence="4" id="KW-0249">Electron transport</keyword>
<dbReference type="Proteomes" id="UP000716906">
    <property type="component" value="Unassembled WGS sequence"/>
</dbReference>
<dbReference type="Gene3D" id="2.20.28.10">
    <property type="match status" value="1"/>
</dbReference>
<accession>A0ABS2EBB1</accession>
<dbReference type="CDD" id="cd01041">
    <property type="entry name" value="Rubrerythrin"/>
    <property type="match status" value="1"/>
</dbReference>
<dbReference type="SUPFAM" id="SSF47240">
    <property type="entry name" value="Ferritin-like"/>
    <property type="match status" value="1"/>
</dbReference>
<dbReference type="Pfam" id="PF21349">
    <property type="entry name" value="RUBY_RBDX"/>
    <property type="match status" value="1"/>
</dbReference>
<sequence>MAVDFCKSRTKENLMKAFAGESQARNRYTIAAEMAMEHHMYSVGQIFLFTADQERAHAQRYYELLKEAEGETIEICGGFPVDTYDSLTDLLRAAEHNETEEYKDVYQAFGDQAKEEGFLEAASAFYQIAEVEKTHAKRFGKIRELMETNTYFELAKEGAWMCLNCGHIHRGTKAPEVCPVCRHEKGFFIPLSLAPYTDSGIVVM</sequence>
<dbReference type="PANTHER" id="PTHR43865">
    <property type="entry name" value="RUBRERYTHRIN-RELATED"/>
    <property type="match status" value="1"/>
</dbReference>
<evidence type="ECO:0000256" key="3">
    <source>
        <dbReference type="ARBA" id="ARBA00022723"/>
    </source>
</evidence>
<keyword evidence="3" id="KW-0479">Metal-binding</keyword>
<comment type="caution">
    <text evidence="8">The sequence shown here is derived from an EMBL/GenBank/DDBJ whole genome shotgun (WGS) entry which is preliminary data.</text>
</comment>
<feature type="domain" description="Rubredoxin-like" evidence="6">
    <location>
        <begin position="157"/>
        <end position="191"/>
    </location>
</feature>
<name>A0ABS2EBB1_9FIRM</name>
<evidence type="ECO:0000256" key="4">
    <source>
        <dbReference type="ARBA" id="ARBA00022982"/>
    </source>
</evidence>
<dbReference type="Pfam" id="PF02915">
    <property type="entry name" value="Rubrerythrin"/>
    <property type="match status" value="1"/>
</dbReference>
<comment type="cofactor">
    <cofactor evidence="1">
        <name>Fe(3+)</name>
        <dbReference type="ChEBI" id="CHEBI:29034"/>
    </cofactor>
</comment>
<evidence type="ECO:0000256" key="5">
    <source>
        <dbReference type="ARBA" id="ARBA00023004"/>
    </source>
</evidence>
<dbReference type="InterPro" id="IPR003251">
    <property type="entry name" value="Rr_diiron-bd_dom"/>
</dbReference>
<dbReference type="InterPro" id="IPR012347">
    <property type="entry name" value="Ferritin-like"/>
</dbReference>
<dbReference type="InterPro" id="IPR009078">
    <property type="entry name" value="Ferritin-like_SF"/>
</dbReference>
<dbReference type="PROSITE" id="PS50905">
    <property type="entry name" value="FERRITIN_LIKE"/>
    <property type="match status" value="1"/>
</dbReference>
<dbReference type="InterPro" id="IPR024934">
    <property type="entry name" value="Rubredoxin-like_dom"/>
</dbReference>
<dbReference type="Gene3D" id="1.20.1260.10">
    <property type="match status" value="1"/>
</dbReference>
<evidence type="ECO:0000313" key="9">
    <source>
        <dbReference type="Proteomes" id="UP000716906"/>
    </source>
</evidence>
<dbReference type="SUPFAM" id="SSF57802">
    <property type="entry name" value="Rubredoxin-like"/>
    <property type="match status" value="1"/>
</dbReference>
<dbReference type="PROSITE" id="PS50903">
    <property type="entry name" value="RUBREDOXIN_LIKE"/>
    <property type="match status" value="1"/>
</dbReference>
<dbReference type="InterPro" id="IPR048574">
    <property type="entry name" value="RUBY_RBDX"/>
</dbReference>